<name>A0ABW1TCD1_9LACO</name>
<evidence type="ECO:0000313" key="2">
    <source>
        <dbReference type="EMBL" id="MFC6255230.1"/>
    </source>
</evidence>
<keyword evidence="1" id="KW-0472">Membrane</keyword>
<sequence length="50" mass="5397">MDDDEPEGCFGVIDSCLGCIGYGFLSIVMLFIVGLIFYIGWGMLTNIGNS</sequence>
<feature type="transmembrane region" description="Helical" evidence="1">
    <location>
        <begin position="20"/>
        <end position="41"/>
    </location>
</feature>
<organism evidence="2 3">
    <name type="scientific">Secundilactobacillus hailunensis</name>
    <dbReference type="NCBI Taxonomy" id="2559923"/>
    <lineage>
        <taxon>Bacteria</taxon>
        <taxon>Bacillati</taxon>
        <taxon>Bacillota</taxon>
        <taxon>Bacilli</taxon>
        <taxon>Lactobacillales</taxon>
        <taxon>Lactobacillaceae</taxon>
        <taxon>Secundilactobacillus</taxon>
    </lineage>
</organism>
<evidence type="ECO:0008006" key="4">
    <source>
        <dbReference type="Google" id="ProtNLM"/>
    </source>
</evidence>
<evidence type="ECO:0000256" key="1">
    <source>
        <dbReference type="SAM" id="Phobius"/>
    </source>
</evidence>
<keyword evidence="3" id="KW-1185">Reference proteome</keyword>
<protein>
    <recommendedName>
        <fullName evidence="4">Transmembrane protein</fullName>
    </recommendedName>
</protein>
<evidence type="ECO:0000313" key="3">
    <source>
        <dbReference type="Proteomes" id="UP001596190"/>
    </source>
</evidence>
<keyword evidence="1" id="KW-0812">Transmembrane</keyword>
<proteinExistence type="predicted"/>
<keyword evidence="1" id="KW-1133">Transmembrane helix</keyword>
<dbReference type="EMBL" id="JBHSSA010000117">
    <property type="protein sequence ID" value="MFC6255230.1"/>
    <property type="molecule type" value="Genomic_DNA"/>
</dbReference>
<dbReference type="Proteomes" id="UP001596190">
    <property type="component" value="Unassembled WGS sequence"/>
</dbReference>
<gene>
    <name evidence="2" type="ORF">ACFP1H_11625</name>
</gene>
<accession>A0ABW1TCD1</accession>
<comment type="caution">
    <text evidence="2">The sequence shown here is derived from an EMBL/GenBank/DDBJ whole genome shotgun (WGS) entry which is preliminary data.</text>
</comment>
<reference evidence="3" key="1">
    <citation type="journal article" date="2019" name="Int. J. Syst. Evol. Microbiol.">
        <title>The Global Catalogue of Microorganisms (GCM) 10K type strain sequencing project: providing services to taxonomists for standard genome sequencing and annotation.</title>
        <authorList>
            <consortium name="The Broad Institute Genomics Platform"/>
            <consortium name="The Broad Institute Genome Sequencing Center for Infectious Disease"/>
            <person name="Wu L."/>
            <person name="Ma J."/>
        </authorList>
    </citation>
    <scope>NUCLEOTIDE SEQUENCE [LARGE SCALE GENOMIC DNA]</scope>
    <source>
        <strain evidence="3">CCM 8950</strain>
    </source>
</reference>
<dbReference type="RefSeq" id="WP_171001205.1">
    <property type="nucleotide sequence ID" value="NZ_BJDO01000011.1"/>
</dbReference>